<evidence type="ECO:0000256" key="6">
    <source>
        <dbReference type="ARBA" id="ARBA00022723"/>
    </source>
</evidence>
<dbReference type="SUPFAM" id="SSF54236">
    <property type="entry name" value="Ubiquitin-like"/>
    <property type="match status" value="2"/>
</dbReference>
<keyword evidence="4" id="KW-0597">Phosphoprotein</keyword>
<evidence type="ECO:0000313" key="14">
    <source>
        <dbReference type="Proteomes" id="UP000039865"/>
    </source>
</evidence>
<dbReference type="OrthoDB" id="419317at2759"/>
<dbReference type="EMBL" id="CCKQ01013428">
    <property type="protein sequence ID" value="CDW85092.1"/>
    <property type="molecule type" value="Genomic_DNA"/>
</dbReference>
<dbReference type="PANTHER" id="PTHR11685">
    <property type="entry name" value="RBR FAMILY RING FINGER AND IBR DOMAIN-CONTAINING"/>
    <property type="match status" value="1"/>
</dbReference>
<dbReference type="SMART" id="SM00213">
    <property type="entry name" value="UBQ"/>
    <property type="match status" value="2"/>
</dbReference>
<evidence type="ECO:0000259" key="11">
    <source>
        <dbReference type="PROSITE" id="PS50053"/>
    </source>
</evidence>
<dbReference type="InterPro" id="IPR000626">
    <property type="entry name" value="Ubiquitin-like_dom"/>
</dbReference>
<dbReference type="GO" id="GO:0061630">
    <property type="term" value="F:ubiquitin protein ligase activity"/>
    <property type="evidence" value="ECO:0007669"/>
    <property type="project" value="UniProtKB-EC"/>
</dbReference>
<dbReference type="GO" id="GO:0009893">
    <property type="term" value="P:positive regulation of metabolic process"/>
    <property type="evidence" value="ECO:0007669"/>
    <property type="project" value="UniProtKB-ARBA"/>
</dbReference>
<evidence type="ECO:0000256" key="3">
    <source>
        <dbReference type="ARBA" id="ARBA00012251"/>
    </source>
</evidence>
<evidence type="ECO:0000256" key="5">
    <source>
        <dbReference type="ARBA" id="ARBA00022679"/>
    </source>
</evidence>
<dbReference type="InterPro" id="IPR029071">
    <property type="entry name" value="Ubiquitin-like_domsf"/>
</dbReference>
<keyword evidence="6" id="KW-0479">Metal-binding</keyword>
<dbReference type="Gene3D" id="1.20.120.1750">
    <property type="match status" value="1"/>
</dbReference>
<dbReference type="AlphaFoldDB" id="A0A078AV12"/>
<feature type="domain" description="Ubiquitin-like" evidence="11">
    <location>
        <begin position="103"/>
        <end position="170"/>
    </location>
</feature>
<protein>
    <recommendedName>
        <fullName evidence="3">RBR-type E3 ubiquitin transferase</fullName>
        <ecNumber evidence="3">2.3.2.31</ecNumber>
    </recommendedName>
</protein>
<keyword evidence="8" id="KW-0863">Zinc-finger</keyword>
<name>A0A078AV12_STYLE</name>
<dbReference type="InterPro" id="IPR002867">
    <property type="entry name" value="IBR_dom"/>
</dbReference>
<comment type="pathway">
    <text evidence="2">Protein modification; protein ubiquitination.</text>
</comment>
<evidence type="ECO:0000259" key="12">
    <source>
        <dbReference type="PROSITE" id="PS51873"/>
    </source>
</evidence>
<sequence length="419" mass="47914">MVERKLKARFFDESNFIQLFLRGYETQTIFFGKEYEFEETETTVLDVKTEIHERLRIPLDKFLLLYQNQVLDGENENKTLRQCGISDNSTIYMCLKLLGGARLSFYIILLNDEIKQVYIDSKLKVAELKTKIAQSKKVPELRRAKLTIEDIELDDNLTFEQLGIQDDSVIAYEEVTLFDVDGVSVSFAPDMISYDDSQEARAEMPCGHFISKDSMASYLISEAMDSKLSIHCPGVDMQNKKCGAEWDINLCKKIAMLTREENDKLEATMAKTLFYQQIDGRECPFCKTFYIRQKGSKNIRMNCPVCKSKGKSSEFCYLCLRKWQKKEGVGEGYCGHDQCSGSFKEVSILQVCGVINIQGVGQVPSIRACTVCFALIEHNQGCKHMTCKNKHEFCFICLNPWRGHNNSTCAVAPRQVLQQ</sequence>
<accession>A0A078AV12</accession>
<dbReference type="Gene3D" id="3.10.20.90">
    <property type="entry name" value="Phosphatidylinositol 3-kinase Catalytic Subunit, Chain A, domain 1"/>
    <property type="match status" value="2"/>
</dbReference>
<dbReference type="Proteomes" id="UP000039865">
    <property type="component" value="Unassembled WGS sequence"/>
</dbReference>
<comment type="catalytic activity">
    <reaction evidence="1">
        <text>[E2 ubiquitin-conjugating enzyme]-S-ubiquitinyl-L-cysteine + [acceptor protein]-L-lysine = [E2 ubiquitin-conjugating enzyme]-L-cysteine + [acceptor protein]-N(6)-ubiquitinyl-L-lysine.</text>
        <dbReference type="EC" id="2.3.2.31"/>
    </reaction>
</comment>
<keyword evidence="7" id="KW-0677">Repeat</keyword>
<keyword evidence="10" id="KW-0862">Zinc</keyword>
<evidence type="ECO:0000256" key="9">
    <source>
        <dbReference type="ARBA" id="ARBA00022786"/>
    </source>
</evidence>
<keyword evidence="5" id="KW-0808">Transferase</keyword>
<dbReference type="CDD" id="cd17039">
    <property type="entry name" value="Ubl_ubiquitin_like"/>
    <property type="match status" value="2"/>
</dbReference>
<dbReference type="GO" id="GO:0008270">
    <property type="term" value="F:zinc ion binding"/>
    <property type="evidence" value="ECO:0007669"/>
    <property type="project" value="UniProtKB-KW"/>
</dbReference>
<evidence type="ECO:0000256" key="8">
    <source>
        <dbReference type="ARBA" id="ARBA00022771"/>
    </source>
</evidence>
<evidence type="ECO:0000256" key="7">
    <source>
        <dbReference type="ARBA" id="ARBA00022737"/>
    </source>
</evidence>
<proteinExistence type="predicted"/>
<dbReference type="Pfam" id="PF00240">
    <property type="entry name" value="ubiquitin"/>
    <property type="match status" value="2"/>
</dbReference>
<dbReference type="PROSITE" id="PS51873">
    <property type="entry name" value="TRIAD"/>
    <property type="match status" value="1"/>
</dbReference>
<dbReference type="EC" id="2.3.2.31" evidence="3"/>
<dbReference type="Pfam" id="PF01485">
    <property type="entry name" value="IBR"/>
    <property type="match status" value="1"/>
</dbReference>
<keyword evidence="14" id="KW-1185">Reference proteome</keyword>
<evidence type="ECO:0000256" key="10">
    <source>
        <dbReference type="ARBA" id="ARBA00022833"/>
    </source>
</evidence>
<feature type="domain" description="Ubiquitin-like" evidence="11">
    <location>
        <begin position="39"/>
        <end position="100"/>
    </location>
</feature>
<dbReference type="GO" id="GO:0016567">
    <property type="term" value="P:protein ubiquitination"/>
    <property type="evidence" value="ECO:0007669"/>
    <property type="project" value="InterPro"/>
</dbReference>
<feature type="domain" description="RING-type" evidence="12">
    <location>
        <begin position="186"/>
        <end position="415"/>
    </location>
</feature>
<organism evidence="13 14">
    <name type="scientific">Stylonychia lemnae</name>
    <name type="common">Ciliate</name>
    <dbReference type="NCBI Taxonomy" id="5949"/>
    <lineage>
        <taxon>Eukaryota</taxon>
        <taxon>Sar</taxon>
        <taxon>Alveolata</taxon>
        <taxon>Ciliophora</taxon>
        <taxon>Intramacronucleata</taxon>
        <taxon>Spirotrichea</taxon>
        <taxon>Stichotrichia</taxon>
        <taxon>Sporadotrichida</taxon>
        <taxon>Oxytrichidae</taxon>
        <taxon>Stylonychinae</taxon>
        <taxon>Stylonychia</taxon>
    </lineage>
</organism>
<gene>
    <name evidence="13" type="primary">Contig392.g432</name>
    <name evidence="13" type="ORF">STYLEM_14162</name>
</gene>
<reference evidence="13 14" key="1">
    <citation type="submission" date="2014-06" db="EMBL/GenBank/DDBJ databases">
        <authorList>
            <person name="Swart Estienne"/>
        </authorList>
    </citation>
    <scope>NUCLEOTIDE SEQUENCE [LARGE SCALE GENOMIC DNA]</scope>
    <source>
        <strain evidence="13 14">130c</strain>
    </source>
</reference>
<evidence type="ECO:0000256" key="2">
    <source>
        <dbReference type="ARBA" id="ARBA00004906"/>
    </source>
</evidence>
<dbReference type="InterPro" id="IPR044066">
    <property type="entry name" value="TRIAD_supradom"/>
</dbReference>
<evidence type="ECO:0000256" key="4">
    <source>
        <dbReference type="ARBA" id="ARBA00022553"/>
    </source>
</evidence>
<dbReference type="InterPro" id="IPR031127">
    <property type="entry name" value="E3_UB_ligase_RBR"/>
</dbReference>
<dbReference type="InParanoid" id="A0A078AV12"/>
<dbReference type="PROSITE" id="PS50053">
    <property type="entry name" value="UBIQUITIN_2"/>
    <property type="match status" value="2"/>
</dbReference>
<dbReference type="SUPFAM" id="SSF57850">
    <property type="entry name" value="RING/U-box"/>
    <property type="match status" value="2"/>
</dbReference>
<evidence type="ECO:0000313" key="13">
    <source>
        <dbReference type="EMBL" id="CDW85092.1"/>
    </source>
</evidence>
<keyword evidence="9" id="KW-0833">Ubl conjugation pathway</keyword>
<evidence type="ECO:0000256" key="1">
    <source>
        <dbReference type="ARBA" id="ARBA00001798"/>
    </source>
</evidence>